<feature type="transmembrane region" description="Helical" evidence="1">
    <location>
        <begin position="12"/>
        <end position="30"/>
    </location>
</feature>
<dbReference type="Proteomes" id="UP000093080">
    <property type="component" value="Unassembled WGS sequence"/>
</dbReference>
<dbReference type="RefSeq" id="WP_067620563.1">
    <property type="nucleotide sequence ID" value="NZ_MAGO01000015.1"/>
</dbReference>
<keyword evidence="1" id="KW-0812">Transmembrane</keyword>
<dbReference type="STRING" id="1156395.DBT_2329"/>
<keyword evidence="1" id="KW-1133">Transmembrane helix</keyword>
<dbReference type="SUPFAM" id="SSF48695">
    <property type="entry name" value="Multiheme cytochromes"/>
    <property type="match status" value="1"/>
</dbReference>
<evidence type="ECO:0000313" key="3">
    <source>
        <dbReference type="Proteomes" id="UP000093080"/>
    </source>
</evidence>
<dbReference type="EMBL" id="MAGO01000015">
    <property type="protein sequence ID" value="OCC14257.1"/>
    <property type="molecule type" value="Genomic_DNA"/>
</dbReference>
<dbReference type="InterPro" id="IPR036280">
    <property type="entry name" value="Multihaem_cyt_sf"/>
</dbReference>
<reference evidence="2 3" key="1">
    <citation type="submission" date="2016-06" db="EMBL/GenBank/DDBJ databases">
        <title>Respiratory ammonification of nitrate coupled to the oxidation of elemental sulfur in deep-sea autotrophic thermophilic bacteria.</title>
        <authorList>
            <person name="Slobodkina G.B."/>
            <person name="Mardanov A.V."/>
            <person name="Ravin N.V."/>
            <person name="Frolova A.A."/>
            <person name="Viryasiv M.B."/>
            <person name="Chernyh N.A."/>
            <person name="Bonch-Osmolovskaya E.A."/>
            <person name="Slobodkin A.I."/>
        </authorList>
    </citation>
    <scope>NUCLEOTIDE SEQUENCE [LARGE SCALE GENOMIC DNA]</scope>
    <source>
        <strain evidence="2 3">S69</strain>
    </source>
</reference>
<protein>
    <submittedName>
        <fullName evidence="2">Cytochrome c family protein, multiheme</fullName>
    </submittedName>
</protein>
<keyword evidence="1" id="KW-0472">Membrane</keyword>
<evidence type="ECO:0000256" key="1">
    <source>
        <dbReference type="SAM" id="Phobius"/>
    </source>
</evidence>
<evidence type="ECO:0000313" key="2">
    <source>
        <dbReference type="EMBL" id="OCC14257.1"/>
    </source>
</evidence>
<organism evidence="2 3">
    <name type="scientific">Dissulfuribacter thermophilus</name>
    <dbReference type="NCBI Taxonomy" id="1156395"/>
    <lineage>
        <taxon>Bacteria</taxon>
        <taxon>Pseudomonadati</taxon>
        <taxon>Thermodesulfobacteriota</taxon>
        <taxon>Dissulfuribacteria</taxon>
        <taxon>Dissulfuribacterales</taxon>
        <taxon>Dissulfuribacteraceae</taxon>
        <taxon>Dissulfuribacter</taxon>
    </lineage>
</organism>
<accession>A0A1B9F2U8</accession>
<dbReference type="AlphaFoldDB" id="A0A1B9F2U8"/>
<dbReference type="Gene3D" id="1.10.287.3080">
    <property type="match status" value="1"/>
</dbReference>
<keyword evidence="3" id="KW-1185">Reference proteome</keyword>
<dbReference type="OrthoDB" id="9814800at2"/>
<name>A0A1B9F2U8_9BACT</name>
<proteinExistence type="predicted"/>
<gene>
    <name evidence="2" type="ORF">DBT_2329</name>
</gene>
<comment type="caution">
    <text evidence="2">The sequence shown here is derived from an EMBL/GenBank/DDBJ whole genome shotgun (WGS) entry which is preliminary data.</text>
</comment>
<sequence length="183" mass="20814">MQTGSKTHLKRMGLVLLGVIAIVVIAKIVFTPGTFGRYGHYRAAYIDEEISRPLVHETDASCKQCHEWDFEYHAKGKHSAVSCEFCHGPLADHVKDGKVIGYLKVHKGSEINRLCLRCHDRAVRSRPGDPKVIKTVYYPDHLKKQKVEPDHLCNQCHLVHAPLEYINMANKMFPMLKEGENVQ</sequence>